<evidence type="ECO:0000313" key="1">
    <source>
        <dbReference type="EMBL" id="MFH6603883.1"/>
    </source>
</evidence>
<comment type="caution">
    <text evidence="1">The sequence shown here is derived from an EMBL/GenBank/DDBJ whole genome shotgun (WGS) entry which is preliminary data.</text>
</comment>
<name>A0ACC7LJC3_9FLAO</name>
<evidence type="ECO:0000313" key="2">
    <source>
        <dbReference type="Proteomes" id="UP001595191"/>
    </source>
</evidence>
<keyword evidence="2" id="KW-1185">Reference proteome</keyword>
<sequence>MKIKTLKLALFLFSLILMACSDNDDNQAYGRLSVHLTDAPFPYDLVAEANVTIFKIDARLKGGNEENTENEESTEIEESTEEDIINEDNGSFVVLMEGEITVNLLDLTNGVTQQLVDTEVPVGSYDLIRVHVEGVNVVLTSGQTYDLKVPSGSQSGIKIFLKPDLTITGGLSSDLLLDFDVSKSFVPKGGTDIESITGFNFKPVIKASHLSTVGTLTGTVSELVEEVATGIEGAQVAIYDGDAQITSTFTDESGAYMVMGLEAGTYTLIIEKEGYLTQTIEEINITPANKTTLDVELELSE</sequence>
<dbReference type="EMBL" id="JBHFPV010000002">
    <property type="protein sequence ID" value="MFH6603883.1"/>
    <property type="molecule type" value="Genomic_DNA"/>
</dbReference>
<dbReference type="Proteomes" id="UP001595191">
    <property type="component" value="Unassembled WGS sequence"/>
</dbReference>
<protein>
    <submittedName>
        <fullName evidence="1">DUF4382 domain-containing protein</fullName>
    </submittedName>
</protein>
<reference evidence="1" key="1">
    <citation type="submission" date="2024-09" db="EMBL/GenBank/DDBJ databases">
        <authorList>
            <person name="Liu J."/>
        </authorList>
    </citation>
    <scope>NUCLEOTIDE SEQUENCE</scope>
    <source>
        <strain evidence="1">NBU2967</strain>
    </source>
</reference>
<proteinExistence type="predicted"/>
<organism evidence="1 2">
    <name type="scientific">Meishania litoralis</name>
    <dbReference type="NCBI Taxonomy" id="3434685"/>
    <lineage>
        <taxon>Bacteria</taxon>
        <taxon>Pseudomonadati</taxon>
        <taxon>Bacteroidota</taxon>
        <taxon>Flavobacteriia</taxon>
        <taxon>Flavobacteriales</taxon>
        <taxon>Flavobacteriaceae</taxon>
        <taxon>Meishania</taxon>
    </lineage>
</organism>
<gene>
    <name evidence="1" type="ORF">ACEZ3G_10380</name>
</gene>
<accession>A0ACC7LJC3</accession>